<name>A0A8D8FF10_CULPI</name>
<evidence type="ECO:0000313" key="5">
    <source>
        <dbReference type="EMBL" id="CAG6468043.1"/>
    </source>
</evidence>
<feature type="domain" description="Epg5-like TPR" evidence="4">
    <location>
        <begin position="1128"/>
        <end position="1317"/>
    </location>
</feature>
<reference evidence="5" key="1">
    <citation type="submission" date="2021-05" db="EMBL/GenBank/DDBJ databases">
        <authorList>
            <person name="Alioto T."/>
            <person name="Alioto T."/>
            <person name="Gomez Garrido J."/>
        </authorList>
    </citation>
    <scope>NUCLEOTIDE SEQUENCE</scope>
</reference>
<evidence type="ECO:0000259" key="4">
    <source>
        <dbReference type="Pfam" id="PF26573"/>
    </source>
</evidence>
<dbReference type="Pfam" id="PF26103">
    <property type="entry name" value="TPR_Epg5"/>
    <property type="match status" value="1"/>
</dbReference>
<dbReference type="InterPro" id="IPR059030">
    <property type="entry name" value="TPR_Epg5_mid"/>
</dbReference>
<sequence>MATLEKPKTKKKAKVKPLVLPDVPGEEPQLLVDDDCGEDVVASGTGQVDIDFPSTSTSEEAPVVGDLVVVDEERNLTDSEKIMQEEELSVEATAPSAPVFDEPAVEVVLEVKVQPVVPVESLYPNLQAMQMHDVTADTIVTCSLKPFNRDQQSQFYRVDAELRAAEAFEQEFLTRELEEHDQCVNHPLYQLLQRYAKARADLSLNLLEFDALRRRTKTLANELWLVKEQTFTGTDTCGDGKLLRASYQSSVAILQESALAEFTTTLKDLMKQSCFQCNQTAYEVDATRIKIEQRIFETLNLHPIFANLPVDAPVVLTPTFDPQQLMAAIGELRLCISILFSFLRKGIIDKRFLTDVRSWTGKLVATQLRIATSHDHLFVLFHVLRSPSGIAGWGTKLVQVPCWNGGLLWGGPEFQHCLVVLATILLPIKKRNEFLEKLKLDMNRSIDVVQEEMWAIVDSDGEDCSGSDSISELKEGDLVALIDQIPFGSLFQVITFVDHRLDGTFRINEDAISGTHLLKCIAFGTTFVELLGNGLVTYDADRYRQFAKRLARLIKHTVFYVSDLYRILQERDPSDPSQKARISLELDVFIVRSAQFIYRSRKIGTWQYLTGFPFDQLSINALWKLYFCLHLNEFSDQSIVDVDADFRTMCIGEERRDQFRSSLLEMPSEDLYYLLQVFSNMALAREPCDSEFIESVALNLFDIGYLNEHTKDFCYKAVKDLLYNIVAKYPALVSRLLQSLKQDVASADQSAMYVFKSLPLDRWRPTWDDFELLANWILNYGFDAIQSSTARVILIHLNYNFDHNNELFLPHDIHVRIACLVTEVYTKHVPEMLGTSQGLAASVSSLVKGKAAQEQFLAWCWNMVSMLRLHCMDQSPEVVNGMIKNPALILRHILELERAQQIYQGVTENRPLAIYLAILISTWGHSVPQICHKGLEQIRLLLNDHRYSVVIRCLQLITPLFLECPDSLSRCELFKTILLSLIAADRHYSRLTKDQFRPESPTPVTEMLRCMILSQITNYVQYGLGSPTLLVNVWLLCLTELPNWTKDTAVLSLLDAMMGVAYQFPDCWHSMKEFFRPYYSRFEDIKASKPSGLLNLLSSSPIDVFTSPSPSTVFLSIFTLELEYEITEIQTRIWHEVLRAIGMPNSAKISLDTAVKKSTSILGYPSFQVNALTLFKLANLVASCSIKTYMYPIVCQLFFTVYLSRIPFGPDEERFASCFGVADRFYEHNVGTMKRIKKQLYEAECYYNAESVSETDERQLSFYNHLTRLFKTMQLWLEDTQLNRMRVQTIELPPQFDCHRLASIFRGNRAHWTEFIDFRGIRGEHRELADSWQKLCFRYRATVTGGLGSPMRSLNPSQSTTDMQDPRTAIFKRLEAYDAPVPPPPVFKSAPLVSSIEFGSQSSSSLIAMLKSDFSILDAYARKDFHVMYNEHLLLDSCYLEQVRKLYVNEDKILYRDVRCGNGCTEPKKVLVKYTSYKLDKNLMGVLSDNRAAHDSLLQREKKLPDRVVKASVQIDAFLRQLVEAYQEFRLCNDAKACGKLNKVGCTLFYEFVAKMNDYNQLCPLTKEVCSLGISQLGFFMQENQNDEGIKLLNIALKRSDLVSLITELLVPASCPPPFFLKMYGFIIDSHIKKCDTHVLFVLLSKFDIVGWMNRFRPKLVDVNQLAGLILRGLEGWNQQNAVMIQDLLQRHLMHLFEYDFPEHYGDILQMTLAACSKKKVDQKVLLDLVNSMRRRVGCQPMAFGVGLVAIKEEFRAFATKQNILSYKDIIDTTVLLTQHFQQERLAHGLHGLYPKHSEYCEVLSLLLGSMGHAAVVAAVHTYPGVLADELINWLWPSLCDMFSPWLIPYFPQTMKNGPQQVANWIQQVAGDQSILPPWSELHADTAFRMVKVFEHCLQYLMDTFPSSSAVLGHIFYWYELNYAHPALPRFVAVPIHTNLMNLAWDRFRPAPVHITGFSRILQQFIPEAHLFVGHIFIRIAWTPWLQQHIQGWDYTVRYQMLSSLLMIFIKISYEPNAREGLKIVTLLQEACNYPWHMLEYQGVEAVLDWFVLSAEPSAVLKMPSEGEVVDSAVLDLLQVASAMKFNPGNPLESSALQSQVQAKRILYVRTTVRLLNACGAKYQKLLGTKQGVQAFHNAVLGLLNTIETVLLQIRTVKDREFEAKNLMAEVVVSLQSQGEYTSRLFVEAIVLWTENCRTGDSHMIPSILDALGLCKGFTLNLFTLLEETIVHYFAKSWTGRSTDAGRPVLDASWSCGLLQKVGPQTVRGFDEEMLLKNRFLLGLHLLTLARLADAPSSGEKMIVLQKLYRVLEELKVSEQNESKLILLWGMMLVVGVEILKASSCGHNHLLTLARYLQTCSKDTEGWGEGLLGAIGIRKDGVSIRRKVVAKCLSCTVFLMFGDDSTMEATESGPPSIDLANRCQEYSQAMADLKLTLGNKRYADLHIKTRAAINLIENTAMVTNIAENVCKILRLFCEEHFFYSVEDAWRP</sequence>
<protein>
    <submittedName>
        <fullName evidence="5">Ectopic P granules protein 5 homolog</fullName>
    </submittedName>
</protein>
<proteinExistence type="inferred from homology"/>
<dbReference type="EMBL" id="HBUE01059664">
    <property type="protein sequence ID" value="CAG6468043.1"/>
    <property type="molecule type" value="Transcribed_RNA"/>
</dbReference>
<dbReference type="EMBL" id="HBUE01172765">
    <property type="protein sequence ID" value="CAG6516054.1"/>
    <property type="molecule type" value="Transcribed_RNA"/>
</dbReference>
<dbReference type="Pfam" id="PF26106">
    <property type="entry name" value="TPR_Epg5_C"/>
    <property type="match status" value="1"/>
</dbReference>
<dbReference type="PANTHER" id="PTHR31139:SF4">
    <property type="entry name" value="ECTOPIC P GRANULES PROTEIN 5 HOMOLOG"/>
    <property type="match status" value="1"/>
</dbReference>
<organism evidence="5">
    <name type="scientific">Culex pipiens</name>
    <name type="common">House mosquito</name>
    <dbReference type="NCBI Taxonomy" id="7175"/>
    <lineage>
        <taxon>Eukaryota</taxon>
        <taxon>Metazoa</taxon>
        <taxon>Ecdysozoa</taxon>
        <taxon>Arthropoda</taxon>
        <taxon>Hexapoda</taxon>
        <taxon>Insecta</taxon>
        <taxon>Pterygota</taxon>
        <taxon>Neoptera</taxon>
        <taxon>Endopterygota</taxon>
        <taxon>Diptera</taxon>
        <taxon>Nematocera</taxon>
        <taxon>Culicoidea</taxon>
        <taxon>Culicidae</taxon>
        <taxon>Culicinae</taxon>
        <taxon>Culicini</taxon>
        <taxon>Culex</taxon>
        <taxon>Culex</taxon>
    </lineage>
</organism>
<dbReference type="PANTHER" id="PTHR31139">
    <property type="entry name" value="ECTOPIC P GRANULES PROTEIN 5 HOMOLOG"/>
    <property type="match status" value="1"/>
</dbReference>
<accession>A0A8D8FF10</accession>
<dbReference type="InterPro" id="IPR058750">
    <property type="entry name" value="TPR_Epg5"/>
</dbReference>
<evidence type="ECO:0000256" key="1">
    <source>
        <dbReference type="ARBA" id="ARBA00010948"/>
    </source>
</evidence>
<feature type="domain" description="Epg5-like central TPR repeats" evidence="3">
    <location>
        <begin position="1584"/>
        <end position="1982"/>
    </location>
</feature>
<dbReference type="GO" id="GO:0005737">
    <property type="term" value="C:cytoplasm"/>
    <property type="evidence" value="ECO:0007669"/>
    <property type="project" value="TreeGrafter"/>
</dbReference>
<evidence type="ECO:0000256" key="2">
    <source>
        <dbReference type="ARBA" id="ARBA00023006"/>
    </source>
</evidence>
<dbReference type="Pfam" id="PF26573">
    <property type="entry name" value="TPR_Epg5_2"/>
    <property type="match status" value="1"/>
</dbReference>
<dbReference type="EMBL" id="HBUE01278221">
    <property type="protein sequence ID" value="CAG6567553.1"/>
    <property type="molecule type" value="Transcribed_RNA"/>
</dbReference>
<dbReference type="InterPro" id="IPR051436">
    <property type="entry name" value="Autophagy-related_EPG5"/>
</dbReference>
<evidence type="ECO:0000259" key="3">
    <source>
        <dbReference type="Pfam" id="PF26103"/>
    </source>
</evidence>
<comment type="similarity">
    <text evidence="1">Belongs to the EPG5 family.</text>
</comment>
<keyword evidence="2" id="KW-0072">Autophagy</keyword>
<dbReference type="GO" id="GO:0097352">
    <property type="term" value="P:autophagosome maturation"/>
    <property type="evidence" value="ECO:0007669"/>
    <property type="project" value="TreeGrafter"/>
</dbReference>